<dbReference type="CDD" id="cd18793">
    <property type="entry name" value="SF2_C_SNF"/>
    <property type="match status" value="1"/>
</dbReference>
<dbReference type="GO" id="GO:0000785">
    <property type="term" value="C:chromatin"/>
    <property type="evidence" value="ECO:0007669"/>
    <property type="project" value="TreeGrafter"/>
</dbReference>
<dbReference type="InterPro" id="IPR027417">
    <property type="entry name" value="P-loop_NTPase"/>
</dbReference>
<gene>
    <name evidence="11" type="ORF">LAMO00422_LOCUS9885</name>
</gene>
<organism evidence="11">
    <name type="scientific">Amorphochlora amoebiformis</name>
    <dbReference type="NCBI Taxonomy" id="1561963"/>
    <lineage>
        <taxon>Eukaryota</taxon>
        <taxon>Sar</taxon>
        <taxon>Rhizaria</taxon>
        <taxon>Cercozoa</taxon>
        <taxon>Chlorarachniophyceae</taxon>
        <taxon>Amorphochlora</taxon>
    </lineage>
</organism>
<keyword evidence="7" id="KW-0238">DNA-binding</keyword>
<dbReference type="Gene3D" id="3.40.50.300">
    <property type="entry name" value="P-loop containing nucleotide triphosphate hydrolases"/>
    <property type="match status" value="1"/>
</dbReference>
<accession>A0A7S0H0W6</accession>
<keyword evidence="3" id="KW-0378">Hydrolase</keyword>
<dbReference type="InterPro" id="IPR014001">
    <property type="entry name" value="Helicase_ATP-bd"/>
</dbReference>
<evidence type="ECO:0000259" key="10">
    <source>
        <dbReference type="PROSITE" id="PS51194"/>
    </source>
</evidence>
<evidence type="ECO:0000256" key="5">
    <source>
        <dbReference type="ARBA" id="ARBA00022840"/>
    </source>
</evidence>
<dbReference type="GO" id="GO:0003677">
    <property type="term" value="F:DNA binding"/>
    <property type="evidence" value="ECO:0007669"/>
    <property type="project" value="UniProtKB-KW"/>
</dbReference>
<dbReference type="AlphaFoldDB" id="A0A7S0H0W6"/>
<dbReference type="Pfam" id="PF00176">
    <property type="entry name" value="SNF2-rel_dom"/>
    <property type="match status" value="1"/>
</dbReference>
<dbReference type="GO" id="GO:0034728">
    <property type="term" value="P:nucleosome organization"/>
    <property type="evidence" value="ECO:0007669"/>
    <property type="project" value="TreeGrafter"/>
</dbReference>
<dbReference type="GO" id="GO:0004386">
    <property type="term" value="F:helicase activity"/>
    <property type="evidence" value="ECO:0007669"/>
    <property type="project" value="UniProtKB-KW"/>
</dbReference>
<dbReference type="SUPFAM" id="SSF46689">
    <property type="entry name" value="Homeodomain-like"/>
    <property type="match status" value="1"/>
</dbReference>
<dbReference type="InterPro" id="IPR049730">
    <property type="entry name" value="SNF2/RAD54-like_C"/>
</dbReference>
<dbReference type="InterPro" id="IPR038718">
    <property type="entry name" value="SNF2-like_sf"/>
</dbReference>
<dbReference type="InterPro" id="IPR015195">
    <property type="entry name" value="SLIDE"/>
</dbReference>
<keyword evidence="4" id="KW-0347">Helicase</keyword>
<dbReference type="FunFam" id="3.40.50.10810:FF:000005">
    <property type="entry name" value="Photoperiod-independent early flowering 1"/>
    <property type="match status" value="1"/>
</dbReference>
<dbReference type="GO" id="GO:0140658">
    <property type="term" value="F:ATP-dependent chromatin remodeler activity"/>
    <property type="evidence" value="ECO:0007669"/>
    <property type="project" value="TreeGrafter"/>
</dbReference>
<dbReference type="PANTHER" id="PTHR45623:SF49">
    <property type="entry name" value="SWI_SNF-RELATED MATRIX-ASSOCIATED ACTIN-DEPENDENT REGULATOR OF CHROMATIN SUBFAMILY A MEMBER 5"/>
    <property type="match status" value="1"/>
</dbReference>
<evidence type="ECO:0000313" key="11">
    <source>
        <dbReference type="EMBL" id="CAD8449170.1"/>
    </source>
</evidence>
<dbReference type="SMART" id="SM00490">
    <property type="entry name" value="HELICc"/>
    <property type="match status" value="1"/>
</dbReference>
<evidence type="ECO:0000256" key="8">
    <source>
        <dbReference type="ARBA" id="ARBA00023242"/>
    </source>
</evidence>
<dbReference type="GO" id="GO:0005524">
    <property type="term" value="F:ATP binding"/>
    <property type="evidence" value="ECO:0007669"/>
    <property type="project" value="UniProtKB-KW"/>
</dbReference>
<dbReference type="GO" id="GO:0016887">
    <property type="term" value="F:ATP hydrolysis activity"/>
    <property type="evidence" value="ECO:0007669"/>
    <property type="project" value="TreeGrafter"/>
</dbReference>
<evidence type="ECO:0000259" key="9">
    <source>
        <dbReference type="PROSITE" id="PS51192"/>
    </source>
</evidence>
<sequence>MDSTIGLCRRRRRWDPAAWSTLSILGLLAISLTDITSGLPGILRASSDETSESVQSAVESGARWSIFDKTNAVALAHQQRNEVRRQAYIRSLIGRLDYLKGEGEDFYNVKLAKTQRRRNSIEKEFTKQELEEVLEDIDDVQFSSQPRGIGNGTLKDYQIDFINWMSRLYNRGVSGILADEMGLGKTVQAVTMVSYLREYLDISGYHLVVVPKSTMSNWEREFRTWAPKNRLLTIMGNRTERAAQLEVMRSGQFDTVLTSYEILLREKGAFRHVFWRFFVVDEAHRLKNDQSKLATVMREFQTNCRLLLTGTPLQNNLRELWSLLNFLMPQEFPSSEAFEKYFNISSDNASQGVTRRLHSVLRPFMLRRLKAEVAKSVPARTEINVYVPLSVKQRTLYRNILRKDTEAISGTKADKSSLLNIVMQLRKACNHPYLFHGQEPGPPFVSGEHLIQASGKLRLLDRLLERLKVQGSRVLIFSQMSRMLDILEDYANFRDYKYSRIDGSIGGIDREEQIDAFMNDKSDKFLFLLSTRAGGLGLNLQKADQVVIFDSDWNPQADIQAMNRAHRIGQTKNVTVYRLIQEGTVEEKVVERAFSKLFLDALIMQRGSFTSQKSKPIVSQGALLDMVRFGADQVMHADSKEDIDIQVDKLLAAGQKRTMQLTQSLRNMTNQLSASNFSFDGRDISELFENRNLTKASEVLMATTPKQENPFIFDIGRRERKPNLAVANYLKEIRQEAERKALKKESKFEKYKKPYVIPKLPKSLAPVSFPEYQLFDKEKIDQLITKKRKWWYSYQKALKDKWDRSLKNHKLQLTSELRVGRIISREVDANEGLTDKENATLNRFLELGFPTWTKRDFTTFRVACERRGRHAIALIAQDIGKPIKEVQLYSTAFWEKGPKKIHHWVSIKKAIERGEAAIRKRDRDFTLVSEKLMRYERPLRDLELQQSEKDQWPWSASNDRFILVAGHQCYKDGVDYMRIWDVVLQMVHSVPKFRNDLWMRTQTANGLQARFTQLIRMLQRSKKTTQDTPPPVALVADGDTRDIAAVDLPMPAPKRFKT</sequence>
<dbReference type="InterPro" id="IPR001650">
    <property type="entry name" value="Helicase_C-like"/>
</dbReference>
<dbReference type="Pfam" id="PF09111">
    <property type="entry name" value="SLIDE"/>
    <property type="match status" value="1"/>
</dbReference>
<dbReference type="InterPro" id="IPR009057">
    <property type="entry name" value="Homeodomain-like_sf"/>
</dbReference>
<dbReference type="GO" id="GO:0042393">
    <property type="term" value="F:histone binding"/>
    <property type="evidence" value="ECO:0007669"/>
    <property type="project" value="TreeGrafter"/>
</dbReference>
<proteinExistence type="predicted"/>
<protein>
    <submittedName>
        <fullName evidence="11">Uncharacterized protein</fullName>
    </submittedName>
</protein>
<dbReference type="PROSITE" id="PS51192">
    <property type="entry name" value="HELICASE_ATP_BIND_1"/>
    <property type="match status" value="1"/>
</dbReference>
<keyword evidence="8" id="KW-0539">Nucleus</keyword>
<evidence type="ECO:0000256" key="6">
    <source>
        <dbReference type="ARBA" id="ARBA00022853"/>
    </source>
</evidence>
<name>A0A7S0H0W6_9EUKA</name>
<dbReference type="InterPro" id="IPR000330">
    <property type="entry name" value="SNF2_N"/>
</dbReference>
<comment type="subcellular location">
    <subcellularLocation>
        <location evidence="1">Nucleus</location>
    </subcellularLocation>
</comment>
<evidence type="ECO:0000256" key="3">
    <source>
        <dbReference type="ARBA" id="ARBA00022801"/>
    </source>
</evidence>
<feature type="domain" description="Helicase C-terminal" evidence="10">
    <location>
        <begin position="459"/>
        <end position="610"/>
    </location>
</feature>
<evidence type="ECO:0000256" key="4">
    <source>
        <dbReference type="ARBA" id="ARBA00022806"/>
    </source>
</evidence>
<dbReference type="Gene3D" id="3.40.50.10810">
    <property type="entry name" value="Tandem AAA-ATPase domain"/>
    <property type="match status" value="1"/>
</dbReference>
<reference evidence="11" key="1">
    <citation type="submission" date="2021-01" db="EMBL/GenBank/DDBJ databases">
        <authorList>
            <person name="Corre E."/>
            <person name="Pelletier E."/>
            <person name="Niang G."/>
            <person name="Scheremetjew M."/>
            <person name="Finn R."/>
            <person name="Kale V."/>
            <person name="Holt S."/>
            <person name="Cochrane G."/>
            <person name="Meng A."/>
            <person name="Brown T."/>
            <person name="Cohen L."/>
        </authorList>
    </citation>
    <scope>NUCLEOTIDE SEQUENCE</scope>
    <source>
        <strain evidence="11">CCMP2058</strain>
    </source>
</reference>
<dbReference type="PANTHER" id="PTHR45623">
    <property type="entry name" value="CHROMODOMAIN-HELICASE-DNA-BINDING PROTEIN 3-RELATED-RELATED"/>
    <property type="match status" value="1"/>
</dbReference>
<dbReference type="Pfam" id="PF00271">
    <property type="entry name" value="Helicase_C"/>
    <property type="match status" value="1"/>
</dbReference>
<dbReference type="PROSITE" id="PS51194">
    <property type="entry name" value="HELICASE_CTER"/>
    <property type="match status" value="1"/>
</dbReference>
<dbReference type="Gene3D" id="1.10.10.60">
    <property type="entry name" value="Homeodomain-like"/>
    <property type="match status" value="2"/>
</dbReference>
<keyword evidence="5" id="KW-0067">ATP-binding</keyword>
<dbReference type="EMBL" id="HBEM01014365">
    <property type="protein sequence ID" value="CAD8449170.1"/>
    <property type="molecule type" value="Transcribed_RNA"/>
</dbReference>
<dbReference type="GO" id="GO:0003682">
    <property type="term" value="F:chromatin binding"/>
    <property type="evidence" value="ECO:0007669"/>
    <property type="project" value="TreeGrafter"/>
</dbReference>
<dbReference type="SUPFAM" id="SSF52540">
    <property type="entry name" value="P-loop containing nucleoside triphosphate hydrolases"/>
    <property type="match status" value="2"/>
</dbReference>
<keyword evidence="2" id="KW-0547">Nucleotide-binding</keyword>
<evidence type="ECO:0000256" key="7">
    <source>
        <dbReference type="ARBA" id="ARBA00023125"/>
    </source>
</evidence>
<dbReference type="GO" id="GO:0005634">
    <property type="term" value="C:nucleus"/>
    <property type="evidence" value="ECO:0007669"/>
    <property type="project" value="UniProtKB-SubCell"/>
</dbReference>
<feature type="domain" description="Helicase ATP-binding" evidence="9">
    <location>
        <begin position="166"/>
        <end position="330"/>
    </location>
</feature>
<evidence type="ECO:0000256" key="1">
    <source>
        <dbReference type="ARBA" id="ARBA00004123"/>
    </source>
</evidence>
<keyword evidence="6" id="KW-0156">Chromatin regulator</keyword>
<dbReference type="SMART" id="SM00487">
    <property type="entry name" value="DEXDc"/>
    <property type="match status" value="1"/>
</dbReference>
<evidence type="ECO:0000256" key="2">
    <source>
        <dbReference type="ARBA" id="ARBA00022741"/>
    </source>
</evidence>